<protein>
    <submittedName>
        <fullName evidence="1">Uncharacterized protein</fullName>
    </submittedName>
</protein>
<sequence length="77" mass="8614">MRDVHCFASLLRGRIGAEPVCRLACFPVGKGKACPMGDFSQMTRHHERPCFPYRVHTLAQLSCMAPVIGLLLQMELN</sequence>
<organism evidence="1">
    <name type="scientific">Anguilla anguilla</name>
    <name type="common">European freshwater eel</name>
    <name type="synonym">Muraena anguilla</name>
    <dbReference type="NCBI Taxonomy" id="7936"/>
    <lineage>
        <taxon>Eukaryota</taxon>
        <taxon>Metazoa</taxon>
        <taxon>Chordata</taxon>
        <taxon>Craniata</taxon>
        <taxon>Vertebrata</taxon>
        <taxon>Euteleostomi</taxon>
        <taxon>Actinopterygii</taxon>
        <taxon>Neopterygii</taxon>
        <taxon>Teleostei</taxon>
        <taxon>Anguilliformes</taxon>
        <taxon>Anguillidae</taxon>
        <taxon>Anguilla</taxon>
    </lineage>
</organism>
<proteinExistence type="predicted"/>
<name>A0A0E9WWX9_ANGAN</name>
<accession>A0A0E9WWX9</accession>
<reference evidence="1" key="1">
    <citation type="submission" date="2014-11" db="EMBL/GenBank/DDBJ databases">
        <authorList>
            <person name="Amaro Gonzalez C."/>
        </authorList>
    </citation>
    <scope>NUCLEOTIDE SEQUENCE</scope>
</reference>
<evidence type="ECO:0000313" key="1">
    <source>
        <dbReference type="EMBL" id="JAH93933.1"/>
    </source>
</evidence>
<dbReference type="EMBL" id="GBXM01014644">
    <property type="protein sequence ID" value="JAH93933.1"/>
    <property type="molecule type" value="Transcribed_RNA"/>
</dbReference>
<dbReference type="AlphaFoldDB" id="A0A0E9WWX9"/>
<reference evidence="1" key="2">
    <citation type="journal article" date="2015" name="Fish Shellfish Immunol.">
        <title>Early steps in the European eel (Anguilla anguilla)-Vibrio vulnificus interaction in the gills: Role of the RtxA13 toxin.</title>
        <authorList>
            <person name="Callol A."/>
            <person name="Pajuelo D."/>
            <person name="Ebbesson L."/>
            <person name="Teles M."/>
            <person name="MacKenzie S."/>
            <person name="Amaro C."/>
        </authorList>
    </citation>
    <scope>NUCLEOTIDE SEQUENCE</scope>
</reference>